<dbReference type="EMBL" id="LR134516">
    <property type="protein sequence ID" value="VEJ21277.1"/>
    <property type="molecule type" value="Genomic_DNA"/>
</dbReference>
<keyword evidence="4 5" id="KW-0472">Membrane</keyword>
<reference evidence="7 8" key="1">
    <citation type="submission" date="2018-12" db="EMBL/GenBank/DDBJ databases">
        <authorList>
            <consortium name="Pathogen Informatics"/>
        </authorList>
    </citation>
    <scope>NUCLEOTIDE SEQUENCE [LARGE SCALE GENOMIC DNA]</scope>
    <source>
        <strain evidence="7 8">NCTC12227</strain>
    </source>
</reference>
<gene>
    <name evidence="7" type="ORF">NCTC12227_01004</name>
</gene>
<feature type="transmembrane region" description="Helical" evidence="5">
    <location>
        <begin position="78"/>
        <end position="97"/>
    </location>
</feature>
<evidence type="ECO:0000256" key="2">
    <source>
        <dbReference type="ARBA" id="ARBA00022692"/>
    </source>
</evidence>
<dbReference type="STRING" id="326522.BWD08_03030"/>
<dbReference type="Pfam" id="PF13664">
    <property type="entry name" value="DUF4149"/>
    <property type="match status" value="1"/>
</dbReference>
<evidence type="ECO:0000256" key="1">
    <source>
        <dbReference type="ARBA" id="ARBA00004370"/>
    </source>
</evidence>
<name>A0A1X3CKZ1_9NEIS</name>
<evidence type="ECO:0000256" key="4">
    <source>
        <dbReference type="ARBA" id="ARBA00023136"/>
    </source>
</evidence>
<proteinExistence type="predicted"/>
<organism evidence="7 8">
    <name type="scientific">Neisseria animaloris</name>
    <dbReference type="NCBI Taxonomy" id="326522"/>
    <lineage>
        <taxon>Bacteria</taxon>
        <taxon>Pseudomonadati</taxon>
        <taxon>Pseudomonadota</taxon>
        <taxon>Betaproteobacteria</taxon>
        <taxon>Neisseriales</taxon>
        <taxon>Neisseriaceae</taxon>
        <taxon>Neisseria</taxon>
    </lineage>
</organism>
<comment type="subcellular location">
    <subcellularLocation>
        <location evidence="1">Membrane</location>
    </subcellularLocation>
</comment>
<keyword evidence="2 5" id="KW-0812">Transmembrane</keyword>
<dbReference type="RefSeq" id="WP_085389688.1">
    <property type="nucleotide sequence ID" value="NZ_JBGNXI010000001.1"/>
</dbReference>
<dbReference type="Proteomes" id="UP000268229">
    <property type="component" value="Chromosome"/>
</dbReference>
<keyword evidence="3 5" id="KW-1133">Transmembrane helix</keyword>
<protein>
    <recommendedName>
        <fullName evidence="6">TMEM205-like domain-containing protein</fullName>
    </recommendedName>
</protein>
<dbReference type="GO" id="GO:0016020">
    <property type="term" value="C:membrane"/>
    <property type="evidence" value="ECO:0007669"/>
    <property type="project" value="UniProtKB-SubCell"/>
</dbReference>
<evidence type="ECO:0000256" key="3">
    <source>
        <dbReference type="ARBA" id="ARBA00022989"/>
    </source>
</evidence>
<dbReference type="KEGG" id="nani:NCTC12227_01004"/>
<dbReference type="AlphaFoldDB" id="A0A1X3CKZ1"/>
<evidence type="ECO:0000313" key="7">
    <source>
        <dbReference type="EMBL" id="VEJ21277.1"/>
    </source>
</evidence>
<evidence type="ECO:0000313" key="8">
    <source>
        <dbReference type="Proteomes" id="UP000268229"/>
    </source>
</evidence>
<feature type="transmembrane region" description="Helical" evidence="5">
    <location>
        <begin position="36"/>
        <end position="58"/>
    </location>
</feature>
<keyword evidence="8" id="KW-1185">Reference proteome</keyword>
<sequence>MNKLAAVLVGVWLGLQLGVGYLVAPILFQNMGRMEAGALAGVMFNVVAYTGMAVWLLVYFIGRAELNRHVMRSHTNKFVLALLSFLAANQFLVTPVIEAHKAGTTNWLLSLIGGSFGQWHGISSIIYMICSVLALGLVFRLLKLDWY</sequence>
<feature type="transmembrane region" description="Helical" evidence="5">
    <location>
        <begin position="117"/>
        <end position="142"/>
    </location>
</feature>
<evidence type="ECO:0000259" key="6">
    <source>
        <dbReference type="Pfam" id="PF13664"/>
    </source>
</evidence>
<accession>A0A1X3CKZ1</accession>
<dbReference type="InterPro" id="IPR025423">
    <property type="entry name" value="TMEM205-like"/>
</dbReference>
<feature type="domain" description="TMEM205-like" evidence="6">
    <location>
        <begin position="8"/>
        <end position="102"/>
    </location>
</feature>
<evidence type="ECO:0000256" key="5">
    <source>
        <dbReference type="SAM" id="Phobius"/>
    </source>
</evidence>
<dbReference type="OrthoDB" id="5797290at2"/>